<dbReference type="RefSeq" id="WP_039314880.1">
    <property type="nucleotide sequence ID" value="NZ_CP006905.1"/>
</dbReference>
<dbReference type="PANTHER" id="PTHR36984">
    <property type="entry name" value="CRISPR-ASSOCIATED ENDORIBONUCLEASE CAS6 1"/>
    <property type="match status" value="1"/>
</dbReference>
<dbReference type="NCBIfam" id="TIGR01877">
    <property type="entry name" value="cas_cas6"/>
    <property type="match status" value="1"/>
</dbReference>
<reference evidence="3 4" key="1">
    <citation type="journal article" date="2015" name="Infect. Genet. Evol.">
        <title>Genomic sequences of six botulinum neurotoxin-producing strains representing three clostridial species illustrate the mobility and diversity of botulinum neurotoxin genes.</title>
        <authorList>
            <person name="Smith T.J."/>
            <person name="Hill K.K."/>
            <person name="Xie G."/>
            <person name="Foley B.T."/>
            <person name="Williamson C.H."/>
            <person name="Foster J.T."/>
            <person name="Johnson S.L."/>
            <person name="Chertkov O."/>
            <person name="Teshima H."/>
            <person name="Gibbons H.S."/>
            <person name="Johnsky L.A."/>
            <person name="Karavis M.A."/>
            <person name="Smith L.A."/>
        </authorList>
    </citation>
    <scope>NUCLEOTIDE SEQUENCE [LARGE SCALE GENOMIC DNA]</scope>
    <source>
        <strain evidence="3">Sullivan</strain>
    </source>
</reference>
<dbReference type="AlphaFoldDB" id="A0A0A7FTN2"/>
<dbReference type="KEGG" id="cbv:U729_2214"/>
<name>A0A0A7FTN2_9CLOT</name>
<dbReference type="eggNOG" id="COG1583">
    <property type="taxonomic scope" value="Bacteria"/>
</dbReference>
<keyword evidence="1" id="KW-0051">Antiviral defense</keyword>
<dbReference type="HOGENOM" id="CLU_090947_0_0_9"/>
<evidence type="ECO:0000259" key="2">
    <source>
        <dbReference type="Pfam" id="PF01881"/>
    </source>
</evidence>
<dbReference type="Pfam" id="PF01881">
    <property type="entry name" value="Cas_Cas6_C"/>
    <property type="match status" value="1"/>
</dbReference>
<sequence>MRFKVVFKSKNKKLPIGYRTLFSSMFKSILEKSDEEYFKEVYFYEEKKNKKIKNLNFSVYLQNFKIGSNEIEVDGDIILNITTPDFRMGIDLYNGLVKLKQFTFKKKYELNKISLTKVKESVIKDKLNVFKTLSPIYIKDKDNNDLDINNEKFNKELNYISDKYLKEFRGFGLKEELNFTPIKMKKQICKEEIEDFTRITGKKYLLVKCYSGIFSLEGDPEDVDILLKSGLGFRRSFGFSMISIV</sequence>
<dbReference type="InterPro" id="IPR049435">
    <property type="entry name" value="Cas_Cas6_C"/>
</dbReference>
<dbReference type="GO" id="GO:0051607">
    <property type="term" value="P:defense response to virus"/>
    <property type="evidence" value="ECO:0007669"/>
    <property type="project" value="UniProtKB-KW"/>
</dbReference>
<organism evidence="3 4">
    <name type="scientific">Clostridium baratii str. Sullivan</name>
    <dbReference type="NCBI Taxonomy" id="1415775"/>
    <lineage>
        <taxon>Bacteria</taxon>
        <taxon>Bacillati</taxon>
        <taxon>Bacillota</taxon>
        <taxon>Clostridia</taxon>
        <taxon>Eubacteriales</taxon>
        <taxon>Clostridiaceae</taxon>
        <taxon>Clostridium</taxon>
    </lineage>
</organism>
<dbReference type="InterPro" id="IPR045747">
    <property type="entry name" value="CRISPR-assoc_prot_Cas6_N_sf"/>
</dbReference>
<dbReference type="EMBL" id="CP006905">
    <property type="protein sequence ID" value="AIY82967.1"/>
    <property type="molecule type" value="Genomic_DNA"/>
</dbReference>
<dbReference type="PANTHER" id="PTHR36984:SF3">
    <property type="entry name" value="CRISPR-ASSOCIATED ENDORIBONUCLEASE CAS6"/>
    <property type="match status" value="1"/>
</dbReference>
<proteinExistence type="predicted"/>
<dbReference type="GO" id="GO:0016788">
    <property type="term" value="F:hydrolase activity, acting on ester bonds"/>
    <property type="evidence" value="ECO:0007669"/>
    <property type="project" value="InterPro"/>
</dbReference>
<dbReference type="Gene3D" id="3.30.70.1900">
    <property type="match status" value="1"/>
</dbReference>
<keyword evidence="4" id="KW-1185">Reference proteome</keyword>
<protein>
    <submittedName>
        <fullName evidence="3">CRISPR-associated endoribonuclease Cas6</fullName>
    </submittedName>
</protein>
<dbReference type="OrthoDB" id="45555at2"/>
<evidence type="ECO:0000313" key="4">
    <source>
        <dbReference type="Proteomes" id="UP000030635"/>
    </source>
</evidence>
<dbReference type="CDD" id="cd21140">
    <property type="entry name" value="Cas6_I-like"/>
    <property type="match status" value="1"/>
</dbReference>
<feature type="domain" description="CRISPR associated protein Cas6 C-terminal" evidence="2">
    <location>
        <begin position="119"/>
        <end position="243"/>
    </location>
</feature>
<accession>A0A0A7FTN2</accession>
<evidence type="ECO:0000313" key="3">
    <source>
        <dbReference type="EMBL" id="AIY82967.1"/>
    </source>
</evidence>
<evidence type="ECO:0000256" key="1">
    <source>
        <dbReference type="ARBA" id="ARBA00023118"/>
    </source>
</evidence>
<dbReference type="InterPro" id="IPR010156">
    <property type="entry name" value="CRISPR-assoc_prot_Cas6"/>
</dbReference>
<dbReference type="Proteomes" id="UP000030635">
    <property type="component" value="Chromosome"/>
</dbReference>
<gene>
    <name evidence="3" type="primary">cas6</name>
    <name evidence="3" type="ORF">U729_2214</name>
</gene>
<dbReference type="Gene3D" id="3.30.70.1890">
    <property type="match status" value="1"/>
</dbReference>